<dbReference type="Pfam" id="PF14292">
    <property type="entry name" value="SusE"/>
    <property type="match status" value="1"/>
</dbReference>
<keyword evidence="1" id="KW-0732">Signal</keyword>
<protein>
    <submittedName>
        <fullName evidence="3">SusE domain-containing protein</fullName>
    </submittedName>
</protein>
<dbReference type="InterPro" id="IPR025970">
    <property type="entry name" value="SusE"/>
</dbReference>
<feature type="domain" description="SusE outer membrane protein" evidence="2">
    <location>
        <begin position="22"/>
        <end position="131"/>
    </location>
</feature>
<proteinExistence type="predicted"/>
<dbReference type="Gene3D" id="2.60.40.3620">
    <property type="match status" value="2"/>
</dbReference>
<feature type="signal peptide" evidence="1">
    <location>
        <begin position="1"/>
        <end position="21"/>
    </location>
</feature>
<dbReference type="Proteomes" id="UP001597013">
    <property type="component" value="Unassembled WGS sequence"/>
</dbReference>
<keyword evidence="4" id="KW-1185">Reference proteome</keyword>
<evidence type="ECO:0000313" key="3">
    <source>
        <dbReference type="EMBL" id="MFD1062999.1"/>
    </source>
</evidence>
<sequence length="364" mass="39082">MKNIKILGLALCALLSFNSCQEEDNFVIESAASRPAEISLPTASSSIVLDIENPDAIATTVVWDDAIYNVPTEIQYTVQLANSGTDFANPIDAGTTNETFLAWTNSQLNGVAVDLLQLTPFSAADVDLRIKSSLGQNDSEATFSEIVTFSLTPYTTEAPMVFIVGNFLSASGYGDNWTPANAVPISASGFGETDFEGYVYMNEAAIEFKILPTNESFDGDYGDDGTFSGTLIQEGESNIQIGTGAGYYYIQADTDALTYSAQRTSWAITGSATPAGWPDNGVMDQDMTYNETTSKWEITIALDAAGEYKFRANDGWDLNFGTDGDDNGSLDYGGGNFSVPSSGTYLVELDLSNPRAYTQTITLQ</sequence>
<feature type="chain" id="PRO_5046282207" evidence="1">
    <location>
        <begin position="22"/>
        <end position="364"/>
    </location>
</feature>
<dbReference type="CDD" id="cd12956">
    <property type="entry name" value="CBM_SusE-F_like"/>
    <property type="match status" value="1"/>
</dbReference>
<reference evidence="4" key="1">
    <citation type="journal article" date="2019" name="Int. J. Syst. Evol. Microbiol.">
        <title>The Global Catalogue of Microorganisms (GCM) 10K type strain sequencing project: providing services to taxonomists for standard genome sequencing and annotation.</title>
        <authorList>
            <consortium name="The Broad Institute Genomics Platform"/>
            <consortium name="The Broad Institute Genome Sequencing Center for Infectious Disease"/>
            <person name="Wu L."/>
            <person name="Ma J."/>
        </authorList>
    </citation>
    <scope>NUCLEOTIDE SEQUENCE [LARGE SCALE GENOMIC DNA]</scope>
    <source>
        <strain evidence="4">CCUG 62215</strain>
    </source>
</reference>
<comment type="caution">
    <text evidence="3">The sequence shown here is derived from an EMBL/GenBank/DDBJ whole genome shotgun (WGS) entry which is preliminary data.</text>
</comment>
<dbReference type="RefSeq" id="WP_386129356.1">
    <property type="nucleotide sequence ID" value="NZ_JBHTJL010000009.1"/>
</dbReference>
<organism evidence="3 4">
    <name type="scientific">Winogradskyella litorisediminis</name>
    <dbReference type="NCBI Taxonomy" id="1156618"/>
    <lineage>
        <taxon>Bacteria</taxon>
        <taxon>Pseudomonadati</taxon>
        <taxon>Bacteroidota</taxon>
        <taxon>Flavobacteriia</taxon>
        <taxon>Flavobacteriales</taxon>
        <taxon>Flavobacteriaceae</taxon>
        <taxon>Winogradskyella</taxon>
    </lineage>
</organism>
<evidence type="ECO:0000259" key="2">
    <source>
        <dbReference type="Pfam" id="PF14292"/>
    </source>
</evidence>
<accession>A0ABW3N7Q0</accession>
<name>A0ABW3N7Q0_9FLAO</name>
<evidence type="ECO:0000313" key="4">
    <source>
        <dbReference type="Proteomes" id="UP001597013"/>
    </source>
</evidence>
<evidence type="ECO:0000256" key="1">
    <source>
        <dbReference type="SAM" id="SignalP"/>
    </source>
</evidence>
<dbReference type="EMBL" id="JBHTJL010000009">
    <property type="protein sequence ID" value="MFD1062999.1"/>
    <property type="molecule type" value="Genomic_DNA"/>
</dbReference>
<gene>
    <name evidence="3" type="ORF">ACFQ1Q_07050</name>
</gene>